<dbReference type="InterPro" id="IPR017871">
    <property type="entry name" value="ABC_transporter-like_CS"/>
</dbReference>
<feature type="transmembrane region" description="Helical" evidence="10">
    <location>
        <begin position="184"/>
        <end position="204"/>
    </location>
</feature>
<evidence type="ECO:0000259" key="12">
    <source>
        <dbReference type="PROSITE" id="PS50893"/>
    </source>
</evidence>
<sequence length="538" mass="57474">MSEFLHYLTAPYLWQGLLITLQLTAIGFVGGLLGGVLLAAMLLSRFRPLAIVARIWTTLYRGTPLILQLVFVFTVLPHAGVVLSPLLAGGVALALNEASFFAEIIRSAVREVDPGQKAAGRALGLTPAALMRRIIAPQALRASIPALGNEAVATMKNSALASIIAVPELTLRTQQLASATFDYFSIYFATAVMYLVLTGALTGVQMLIERWATPGEPGKASFWSRPWRKPLPLAGSEPVATQDDDAEDPVPTPAAAKAGGPTSATGAPLSRTQADPPPRRFGDAVIEARDLHKSYGTTPVLRGVDLDVRQGEVVALLGPSGSGKSTLLRTLNHLEGLNGGSVLIDGEPIGYDLRGAELSERTIARQRVSSGVGMVFQQFNLFTHLTVRENVAGPLRWVHGVGKAEADTRADELLAMVGLSDRADARPRQLSGGQQQRVGIARALAGNPRVLLLDEPTSALDPERVAEVLAVIRRLATESGLTMVIATHQLRFAREVADRVAFLRDGVIVEQGPAAQIFDAPEQPATRRFMRSMAVAEV</sequence>
<dbReference type="PANTHER" id="PTHR43166:SF35">
    <property type="entry name" value="L-CYSTINE IMPORT ATP-BINDING PROTEIN TCYN"/>
    <property type="match status" value="1"/>
</dbReference>
<dbReference type="EMBL" id="SZZH01000003">
    <property type="protein sequence ID" value="TKV58334.1"/>
    <property type="molecule type" value="Genomic_DNA"/>
</dbReference>
<reference evidence="14 15" key="1">
    <citation type="submission" date="2019-05" db="EMBL/GenBank/DDBJ databases">
        <title>Nakamurella sp. N5BH11, whole genome shotgun sequence.</title>
        <authorList>
            <person name="Tuo L."/>
        </authorList>
    </citation>
    <scope>NUCLEOTIDE SEQUENCE [LARGE SCALE GENOMIC DNA]</scope>
    <source>
        <strain evidence="14 15">N5BH11</strain>
    </source>
</reference>
<evidence type="ECO:0000256" key="3">
    <source>
        <dbReference type="ARBA" id="ARBA00022448"/>
    </source>
</evidence>
<keyword evidence="5 10" id="KW-0812">Transmembrane</keyword>
<dbReference type="CDD" id="cd06261">
    <property type="entry name" value="TM_PBP2"/>
    <property type="match status" value="1"/>
</dbReference>
<dbReference type="SMART" id="SM00382">
    <property type="entry name" value="AAA"/>
    <property type="match status" value="1"/>
</dbReference>
<dbReference type="SUPFAM" id="SSF161098">
    <property type="entry name" value="MetI-like"/>
    <property type="match status" value="1"/>
</dbReference>
<evidence type="ECO:0000313" key="14">
    <source>
        <dbReference type="EMBL" id="TKV58334.1"/>
    </source>
</evidence>
<dbReference type="InterPro" id="IPR010065">
    <property type="entry name" value="AA_ABC_transptr_permease_3TM"/>
</dbReference>
<evidence type="ECO:0000256" key="10">
    <source>
        <dbReference type="RuleBase" id="RU363032"/>
    </source>
</evidence>
<dbReference type="PROSITE" id="PS50893">
    <property type="entry name" value="ABC_TRANSPORTER_2"/>
    <property type="match status" value="1"/>
</dbReference>
<comment type="similarity">
    <text evidence="10">Belongs to the binding-protein-dependent transport system permease family.</text>
</comment>
<keyword evidence="15" id="KW-1185">Reference proteome</keyword>
<evidence type="ECO:0000259" key="13">
    <source>
        <dbReference type="PROSITE" id="PS50928"/>
    </source>
</evidence>
<evidence type="ECO:0000256" key="1">
    <source>
        <dbReference type="ARBA" id="ARBA00004202"/>
    </source>
</evidence>
<accession>A0A4U6QDS4</accession>
<proteinExistence type="inferred from homology"/>
<evidence type="ECO:0000256" key="9">
    <source>
        <dbReference type="ARBA" id="ARBA00023136"/>
    </source>
</evidence>
<dbReference type="Gene3D" id="1.10.3720.10">
    <property type="entry name" value="MetI-like"/>
    <property type="match status" value="1"/>
</dbReference>
<name>A0A4U6QDS4_9ACTN</name>
<protein>
    <submittedName>
        <fullName evidence="14">Amino acid ABC transporter permease/ATP-binding protein</fullName>
    </submittedName>
</protein>
<evidence type="ECO:0000256" key="4">
    <source>
        <dbReference type="ARBA" id="ARBA00022475"/>
    </source>
</evidence>
<gene>
    <name evidence="14" type="ORF">FDO65_12210</name>
</gene>
<keyword evidence="4" id="KW-1003">Cell membrane</keyword>
<comment type="subcellular location">
    <subcellularLocation>
        <location evidence="2 10">Cell membrane</location>
        <topology evidence="2 10">Multi-pass membrane protein</topology>
    </subcellularLocation>
    <subcellularLocation>
        <location evidence="1">Cell membrane</location>
        <topology evidence="1">Peripheral membrane protein</topology>
    </subcellularLocation>
</comment>
<dbReference type="InterPro" id="IPR003439">
    <property type="entry name" value="ABC_transporter-like_ATP-bd"/>
</dbReference>
<dbReference type="InterPro" id="IPR050086">
    <property type="entry name" value="MetN_ABC_transporter-like"/>
</dbReference>
<keyword evidence="7 14" id="KW-0067">ATP-binding</keyword>
<evidence type="ECO:0000256" key="11">
    <source>
        <dbReference type="SAM" id="MobiDB-lite"/>
    </source>
</evidence>
<dbReference type="InterPro" id="IPR035906">
    <property type="entry name" value="MetI-like_sf"/>
</dbReference>
<keyword evidence="6" id="KW-0547">Nucleotide-binding</keyword>
<dbReference type="Pfam" id="PF00528">
    <property type="entry name" value="BPD_transp_1"/>
    <property type="match status" value="1"/>
</dbReference>
<feature type="compositionally biased region" description="Low complexity" evidence="11">
    <location>
        <begin position="253"/>
        <end position="268"/>
    </location>
</feature>
<dbReference type="GO" id="GO:0016887">
    <property type="term" value="F:ATP hydrolysis activity"/>
    <property type="evidence" value="ECO:0007669"/>
    <property type="project" value="InterPro"/>
</dbReference>
<comment type="caution">
    <text evidence="14">The sequence shown here is derived from an EMBL/GenBank/DDBJ whole genome shotgun (WGS) entry which is preliminary data.</text>
</comment>
<dbReference type="GO" id="GO:0043190">
    <property type="term" value="C:ATP-binding cassette (ABC) transporter complex"/>
    <property type="evidence" value="ECO:0007669"/>
    <property type="project" value="InterPro"/>
</dbReference>
<dbReference type="InterPro" id="IPR027417">
    <property type="entry name" value="P-loop_NTPase"/>
</dbReference>
<organism evidence="14 15">
    <name type="scientific">Nakamurella flava</name>
    <dbReference type="NCBI Taxonomy" id="2576308"/>
    <lineage>
        <taxon>Bacteria</taxon>
        <taxon>Bacillati</taxon>
        <taxon>Actinomycetota</taxon>
        <taxon>Actinomycetes</taxon>
        <taxon>Nakamurellales</taxon>
        <taxon>Nakamurellaceae</taxon>
        <taxon>Nakamurella</taxon>
    </lineage>
</organism>
<dbReference type="Gene3D" id="3.40.50.300">
    <property type="entry name" value="P-loop containing nucleotide triphosphate hydrolases"/>
    <property type="match status" value="1"/>
</dbReference>
<dbReference type="GO" id="GO:0005524">
    <property type="term" value="F:ATP binding"/>
    <property type="evidence" value="ECO:0007669"/>
    <property type="project" value="UniProtKB-KW"/>
</dbReference>
<evidence type="ECO:0000313" key="15">
    <source>
        <dbReference type="Proteomes" id="UP000306985"/>
    </source>
</evidence>
<evidence type="ECO:0000256" key="7">
    <source>
        <dbReference type="ARBA" id="ARBA00022840"/>
    </source>
</evidence>
<evidence type="ECO:0000256" key="5">
    <source>
        <dbReference type="ARBA" id="ARBA00022692"/>
    </source>
</evidence>
<feature type="transmembrane region" description="Helical" evidence="10">
    <location>
        <begin position="65"/>
        <end position="87"/>
    </location>
</feature>
<dbReference type="InterPro" id="IPR003593">
    <property type="entry name" value="AAA+_ATPase"/>
</dbReference>
<dbReference type="GO" id="GO:0022857">
    <property type="term" value="F:transmembrane transporter activity"/>
    <property type="evidence" value="ECO:0007669"/>
    <property type="project" value="InterPro"/>
</dbReference>
<dbReference type="PROSITE" id="PS00211">
    <property type="entry name" value="ABC_TRANSPORTER_1"/>
    <property type="match status" value="1"/>
</dbReference>
<feature type="domain" description="ABC transmembrane type-1" evidence="13">
    <location>
        <begin position="17"/>
        <end position="205"/>
    </location>
</feature>
<keyword evidence="8 10" id="KW-1133">Transmembrane helix</keyword>
<feature type="transmembrane region" description="Helical" evidence="10">
    <location>
        <begin position="12"/>
        <end position="44"/>
    </location>
</feature>
<keyword evidence="3 10" id="KW-0813">Transport</keyword>
<dbReference type="Proteomes" id="UP000306985">
    <property type="component" value="Unassembled WGS sequence"/>
</dbReference>
<dbReference type="RefSeq" id="WP_137449997.1">
    <property type="nucleotide sequence ID" value="NZ_SZZH01000003.1"/>
</dbReference>
<feature type="domain" description="ABC transporter" evidence="12">
    <location>
        <begin position="286"/>
        <end position="530"/>
    </location>
</feature>
<evidence type="ECO:0000256" key="8">
    <source>
        <dbReference type="ARBA" id="ARBA00022989"/>
    </source>
</evidence>
<dbReference type="PROSITE" id="PS50928">
    <property type="entry name" value="ABC_TM1"/>
    <property type="match status" value="1"/>
</dbReference>
<dbReference type="AlphaFoldDB" id="A0A4U6QDS4"/>
<keyword evidence="9 10" id="KW-0472">Membrane</keyword>
<dbReference type="CDD" id="cd03262">
    <property type="entry name" value="ABC_HisP_GlnQ"/>
    <property type="match status" value="1"/>
</dbReference>
<evidence type="ECO:0000256" key="2">
    <source>
        <dbReference type="ARBA" id="ARBA00004651"/>
    </source>
</evidence>
<feature type="region of interest" description="Disordered" evidence="11">
    <location>
        <begin position="233"/>
        <end position="281"/>
    </location>
</feature>
<dbReference type="InterPro" id="IPR000515">
    <property type="entry name" value="MetI-like"/>
</dbReference>
<dbReference type="PANTHER" id="PTHR43166">
    <property type="entry name" value="AMINO ACID IMPORT ATP-BINDING PROTEIN"/>
    <property type="match status" value="1"/>
</dbReference>
<dbReference type="NCBIfam" id="TIGR01726">
    <property type="entry name" value="HEQRo_perm_3TM"/>
    <property type="match status" value="1"/>
</dbReference>
<dbReference type="Pfam" id="PF00005">
    <property type="entry name" value="ABC_tran"/>
    <property type="match status" value="1"/>
</dbReference>
<dbReference type="SUPFAM" id="SSF52540">
    <property type="entry name" value="P-loop containing nucleoside triphosphate hydrolases"/>
    <property type="match status" value="1"/>
</dbReference>
<evidence type="ECO:0000256" key="6">
    <source>
        <dbReference type="ARBA" id="ARBA00022741"/>
    </source>
</evidence>
<dbReference type="OrthoDB" id="7242531at2"/>